<organism evidence="1">
    <name type="scientific">marine sediment metagenome</name>
    <dbReference type="NCBI Taxonomy" id="412755"/>
    <lineage>
        <taxon>unclassified sequences</taxon>
        <taxon>metagenomes</taxon>
        <taxon>ecological metagenomes</taxon>
    </lineage>
</organism>
<evidence type="ECO:0000313" key="1">
    <source>
        <dbReference type="EMBL" id="KKK70646.1"/>
    </source>
</evidence>
<proteinExistence type="predicted"/>
<gene>
    <name evidence="1" type="ORF">LCGC14_2921880</name>
</gene>
<sequence>MGSGGPGNIVHIDNLYAKSVKVADNTAILIGEYLIFDTTGYRPLVVSDFSGNDVFLDIYSELGANGVDGVFQAAHDANNLTTTPVRDRVGEVSVLTVGTDWVVKAAAGIEPGRRVGIHRLDARTPIIAISDVEDTLVTPSAPTIDQSLGIYKGKEFARLSETSVLNDDAIVSTK</sequence>
<dbReference type="AlphaFoldDB" id="A0A0F9AEK0"/>
<reference evidence="1" key="1">
    <citation type="journal article" date="2015" name="Nature">
        <title>Complex archaea that bridge the gap between prokaryotes and eukaryotes.</title>
        <authorList>
            <person name="Spang A."/>
            <person name="Saw J.H."/>
            <person name="Jorgensen S.L."/>
            <person name="Zaremba-Niedzwiedzka K."/>
            <person name="Martijn J."/>
            <person name="Lind A.E."/>
            <person name="van Eijk R."/>
            <person name="Schleper C."/>
            <person name="Guy L."/>
            <person name="Ettema T.J."/>
        </authorList>
    </citation>
    <scope>NUCLEOTIDE SEQUENCE</scope>
</reference>
<dbReference type="EMBL" id="LAZR01058094">
    <property type="protein sequence ID" value="KKK70646.1"/>
    <property type="molecule type" value="Genomic_DNA"/>
</dbReference>
<name>A0A0F9AEK0_9ZZZZ</name>
<comment type="caution">
    <text evidence="1">The sequence shown here is derived from an EMBL/GenBank/DDBJ whole genome shotgun (WGS) entry which is preliminary data.</text>
</comment>
<protein>
    <submittedName>
        <fullName evidence="1">Uncharacterized protein</fullName>
    </submittedName>
</protein>
<accession>A0A0F9AEK0</accession>